<feature type="region of interest" description="Disordered" evidence="1">
    <location>
        <begin position="103"/>
        <end position="129"/>
    </location>
</feature>
<dbReference type="Gene3D" id="3.10.280.10">
    <property type="entry name" value="Mitochondrial glycoprotein"/>
    <property type="match status" value="1"/>
</dbReference>
<dbReference type="GO" id="GO:0005759">
    <property type="term" value="C:mitochondrial matrix"/>
    <property type="evidence" value="ECO:0007669"/>
    <property type="project" value="InterPro"/>
</dbReference>
<name>A0AAD9MLJ8_PROWI</name>
<dbReference type="InterPro" id="IPR036561">
    <property type="entry name" value="MAM33_sf"/>
</dbReference>
<dbReference type="Proteomes" id="UP001255856">
    <property type="component" value="Unassembled WGS sequence"/>
</dbReference>
<accession>A0AAD9MLJ8</accession>
<feature type="compositionally biased region" description="Acidic residues" evidence="1">
    <location>
        <begin position="106"/>
        <end position="122"/>
    </location>
</feature>
<evidence type="ECO:0000313" key="2">
    <source>
        <dbReference type="EMBL" id="KAK2078273.1"/>
    </source>
</evidence>
<dbReference type="PANTHER" id="PTHR10826">
    <property type="entry name" value="COMPLEMENT COMPONENT 1"/>
    <property type="match status" value="1"/>
</dbReference>
<protein>
    <submittedName>
        <fullName evidence="2">Uncharacterized protein</fullName>
    </submittedName>
</protein>
<dbReference type="AlphaFoldDB" id="A0AAD9MLJ8"/>
<proteinExistence type="predicted"/>
<reference evidence="2" key="1">
    <citation type="submission" date="2021-01" db="EMBL/GenBank/DDBJ databases">
        <authorList>
            <person name="Eckstrom K.M.E."/>
        </authorList>
    </citation>
    <scope>NUCLEOTIDE SEQUENCE</scope>
    <source>
        <strain evidence="2">UVCC 0001</strain>
    </source>
</reference>
<comment type="caution">
    <text evidence="2">The sequence shown here is derived from an EMBL/GenBank/DDBJ whole genome shotgun (WGS) entry which is preliminary data.</text>
</comment>
<dbReference type="PANTHER" id="PTHR10826:SF1">
    <property type="entry name" value="COMPLEMENT COMPONENT 1 Q SUBCOMPONENT-BINDING PROTEIN, MITOCHONDRIAL"/>
    <property type="match status" value="1"/>
</dbReference>
<sequence length="236" mass="26105">MRPAAAVRPAIALPETFACRAVMAARVVPTGLRAVHASAVSPSSPLSTVLQAELEYEKQEYAQPEEVAAGPPNGFVLTESQGDCLVTLTKENGNETITVELVAGSETEDDEEYLNEEEDGEEAAPQPLTPFSVSVAKEETELRFEAQIRGDGSLEVVEVTLSPVDEDDDAFSEVPYQGPRFEELDAALQNELLHYLDERGVNRDLALYLGALNFDKEQREYTNWLERVQKFVEKRD</sequence>
<keyword evidence="3" id="KW-1185">Reference proteome</keyword>
<dbReference type="InterPro" id="IPR003428">
    <property type="entry name" value="MAM33"/>
</dbReference>
<dbReference type="Pfam" id="PF02330">
    <property type="entry name" value="MAM33"/>
    <property type="match status" value="1"/>
</dbReference>
<evidence type="ECO:0000256" key="1">
    <source>
        <dbReference type="SAM" id="MobiDB-lite"/>
    </source>
</evidence>
<dbReference type="EMBL" id="JASFZW010000005">
    <property type="protein sequence ID" value="KAK2078273.1"/>
    <property type="molecule type" value="Genomic_DNA"/>
</dbReference>
<dbReference type="SUPFAM" id="SSF54529">
    <property type="entry name" value="Mitochondrial glycoprotein MAM33-like"/>
    <property type="match status" value="1"/>
</dbReference>
<organism evidence="2 3">
    <name type="scientific">Prototheca wickerhamii</name>
    <dbReference type="NCBI Taxonomy" id="3111"/>
    <lineage>
        <taxon>Eukaryota</taxon>
        <taxon>Viridiplantae</taxon>
        <taxon>Chlorophyta</taxon>
        <taxon>core chlorophytes</taxon>
        <taxon>Trebouxiophyceae</taxon>
        <taxon>Chlorellales</taxon>
        <taxon>Chlorellaceae</taxon>
        <taxon>Prototheca</taxon>
    </lineage>
</organism>
<gene>
    <name evidence="2" type="ORF">QBZ16_004142</name>
</gene>
<evidence type="ECO:0000313" key="3">
    <source>
        <dbReference type="Proteomes" id="UP001255856"/>
    </source>
</evidence>